<evidence type="ECO:0008006" key="4">
    <source>
        <dbReference type="Google" id="ProtNLM"/>
    </source>
</evidence>
<keyword evidence="1" id="KW-1133">Transmembrane helix</keyword>
<dbReference type="Pfam" id="PF09991">
    <property type="entry name" value="DUF2232"/>
    <property type="match status" value="1"/>
</dbReference>
<dbReference type="EMBL" id="DF820459">
    <property type="protein sequence ID" value="GAK53672.1"/>
    <property type="molecule type" value="Genomic_DNA"/>
</dbReference>
<name>A0A0S6W1H6_9BACT</name>
<sequence>MGGIFLLSVGIAAIILTLGFLRKWPTTTTICSVCCFLVIVCSAILPENQREYLVAQTKAMAETLSSSFFARDEQTQFDAQIEAVLVVVITLEPLMTALMISGILYSVIRLLLKIQQVPIEPHGQFSEWEISEHCLWVIIFAGGLYHFQATQAIGLNLLVGVVLLYYLQGSSLVIFFLKQRQVSKGMQQIAYGLFFLQIPSVFLLVGLLLTGYREKGMALTLVVIFIITGMGLANVWYGFRKRIKGESAG</sequence>
<dbReference type="AlphaFoldDB" id="A0A0S6W1H6"/>
<gene>
    <name evidence="2" type="ORF">U14_04939</name>
</gene>
<accession>A0A0S6W1H6</accession>
<feature type="transmembrane region" description="Helical" evidence="1">
    <location>
        <begin position="94"/>
        <end position="112"/>
    </location>
</feature>
<dbReference type="HOGENOM" id="CLU_1114123_0_0_0"/>
<evidence type="ECO:0000256" key="1">
    <source>
        <dbReference type="SAM" id="Phobius"/>
    </source>
</evidence>
<feature type="transmembrane region" description="Helical" evidence="1">
    <location>
        <begin position="189"/>
        <end position="212"/>
    </location>
</feature>
<keyword evidence="1" id="KW-0812">Transmembrane</keyword>
<proteinExistence type="predicted"/>
<keyword evidence="3" id="KW-1185">Reference proteome</keyword>
<reference evidence="2" key="1">
    <citation type="journal article" date="2015" name="PeerJ">
        <title>First genomic representation of candidate bacterial phylum KSB3 points to enhanced environmental sensing as a trigger of wastewater bulking.</title>
        <authorList>
            <person name="Sekiguchi Y."/>
            <person name="Ohashi A."/>
            <person name="Parks D.H."/>
            <person name="Yamauchi T."/>
            <person name="Tyson G.W."/>
            <person name="Hugenholtz P."/>
        </authorList>
    </citation>
    <scope>NUCLEOTIDE SEQUENCE [LARGE SCALE GENOMIC DNA]</scope>
</reference>
<dbReference type="STRING" id="1499966.U14_04939"/>
<dbReference type="InterPro" id="IPR018710">
    <property type="entry name" value="DUF2232"/>
</dbReference>
<feature type="transmembrane region" description="Helical" evidence="1">
    <location>
        <begin position="6"/>
        <end position="21"/>
    </location>
</feature>
<organism evidence="2">
    <name type="scientific">Candidatus Moduliflexus flocculans</name>
    <dbReference type="NCBI Taxonomy" id="1499966"/>
    <lineage>
        <taxon>Bacteria</taxon>
        <taxon>Candidatus Moduliflexota</taxon>
        <taxon>Candidatus Moduliflexia</taxon>
        <taxon>Candidatus Moduliflexales</taxon>
        <taxon>Candidatus Moduliflexaceae</taxon>
    </lineage>
</organism>
<dbReference type="Proteomes" id="UP000030700">
    <property type="component" value="Unassembled WGS sequence"/>
</dbReference>
<evidence type="ECO:0000313" key="3">
    <source>
        <dbReference type="Proteomes" id="UP000030700"/>
    </source>
</evidence>
<feature type="transmembrane region" description="Helical" evidence="1">
    <location>
        <begin position="155"/>
        <end position="177"/>
    </location>
</feature>
<protein>
    <recommendedName>
        <fullName evidence="4">DUF2232 domain-containing protein</fullName>
    </recommendedName>
</protein>
<evidence type="ECO:0000313" key="2">
    <source>
        <dbReference type="EMBL" id="GAK53672.1"/>
    </source>
</evidence>
<feature type="transmembrane region" description="Helical" evidence="1">
    <location>
        <begin position="28"/>
        <end position="45"/>
    </location>
</feature>
<feature type="transmembrane region" description="Helical" evidence="1">
    <location>
        <begin position="218"/>
        <end position="239"/>
    </location>
</feature>
<keyword evidence="1" id="KW-0472">Membrane</keyword>